<protein>
    <submittedName>
        <fullName evidence="1">Uncharacterized protein</fullName>
    </submittedName>
</protein>
<accession>A0A381Q7F2</accession>
<dbReference type="AlphaFoldDB" id="A0A381Q7F2"/>
<name>A0A381Q7F2_9ZZZZ</name>
<reference evidence="1" key="1">
    <citation type="submission" date="2018-05" db="EMBL/GenBank/DDBJ databases">
        <authorList>
            <person name="Lanie J.A."/>
            <person name="Ng W.-L."/>
            <person name="Kazmierczak K.M."/>
            <person name="Andrzejewski T.M."/>
            <person name="Davidsen T.M."/>
            <person name="Wayne K.J."/>
            <person name="Tettelin H."/>
            <person name="Glass J.I."/>
            <person name="Rusch D."/>
            <person name="Podicherti R."/>
            <person name="Tsui H.-C.T."/>
            <person name="Winkler M.E."/>
        </authorList>
    </citation>
    <scope>NUCLEOTIDE SEQUENCE</scope>
</reference>
<sequence length="41" mass="4466">MTVQLELQDSPVTAEGIELLSFHIGVIDRRAVAGATEVFHD</sequence>
<organism evidence="1">
    <name type="scientific">marine metagenome</name>
    <dbReference type="NCBI Taxonomy" id="408172"/>
    <lineage>
        <taxon>unclassified sequences</taxon>
        <taxon>metagenomes</taxon>
        <taxon>ecological metagenomes</taxon>
    </lineage>
</organism>
<gene>
    <name evidence="1" type="ORF">METZ01_LOCUS28116</name>
</gene>
<evidence type="ECO:0000313" key="1">
    <source>
        <dbReference type="EMBL" id="SUZ75262.1"/>
    </source>
</evidence>
<proteinExistence type="predicted"/>
<dbReference type="EMBL" id="UINC01001238">
    <property type="protein sequence ID" value="SUZ75262.1"/>
    <property type="molecule type" value="Genomic_DNA"/>
</dbReference>